<reference evidence="1 2" key="1">
    <citation type="submission" date="2014-03" db="EMBL/GenBank/DDBJ databases">
        <title>Genome of Paenirhodobacter enshiensis DW2-9.</title>
        <authorList>
            <person name="Wang D."/>
            <person name="Wang G."/>
        </authorList>
    </citation>
    <scope>NUCLEOTIDE SEQUENCE [LARGE SCALE GENOMIC DNA]</scope>
    <source>
        <strain evidence="1 2">DW2-9</strain>
    </source>
</reference>
<protein>
    <submittedName>
        <fullName evidence="1">Uncharacterized protein</fullName>
    </submittedName>
</protein>
<dbReference type="AlphaFoldDB" id="A0A086XQE0"/>
<evidence type="ECO:0000313" key="2">
    <source>
        <dbReference type="Proteomes" id="UP000028824"/>
    </source>
</evidence>
<accession>A0A086XQE0</accession>
<dbReference type="Proteomes" id="UP000028824">
    <property type="component" value="Unassembled WGS sequence"/>
</dbReference>
<name>A0A086XQE0_9RHOB</name>
<dbReference type="OrthoDB" id="7876523at2"/>
<keyword evidence="2" id="KW-1185">Reference proteome</keyword>
<dbReference type="RefSeq" id="WP_036640402.1">
    <property type="nucleotide sequence ID" value="NZ_JFZB01000060.1"/>
</dbReference>
<comment type="caution">
    <text evidence="1">The sequence shown here is derived from an EMBL/GenBank/DDBJ whole genome shotgun (WGS) entry which is preliminary data.</text>
</comment>
<sequence>MNNLFLGADAQARFLFQSLKAHKESGTIKGLETQIVDGVRFSNDPEAGITGEYASDEGNLISARMHPGKVDHPRWQALHVSLGPAPLADAMLLGVAIKSRAPQSITTRLCIRSGRDGEFIDTFLPKTMISFAEPSLHLDVLPLDQVPDLPRSAQWRDLILFFRPGDVDIDLLDARLFIL</sequence>
<gene>
    <name evidence="1" type="ORF">CG50_13340</name>
</gene>
<proteinExistence type="predicted"/>
<dbReference type="EMBL" id="JFZB01000060">
    <property type="protein sequence ID" value="KFI24240.1"/>
    <property type="molecule type" value="Genomic_DNA"/>
</dbReference>
<dbReference type="eggNOG" id="ENOG50330GF">
    <property type="taxonomic scope" value="Bacteria"/>
</dbReference>
<evidence type="ECO:0000313" key="1">
    <source>
        <dbReference type="EMBL" id="KFI24240.1"/>
    </source>
</evidence>
<organism evidence="1 2">
    <name type="scientific">Paenirhodobacter enshiensis</name>
    <dbReference type="NCBI Taxonomy" id="1105367"/>
    <lineage>
        <taxon>Bacteria</taxon>
        <taxon>Pseudomonadati</taxon>
        <taxon>Pseudomonadota</taxon>
        <taxon>Alphaproteobacteria</taxon>
        <taxon>Rhodobacterales</taxon>
        <taxon>Rhodobacter group</taxon>
        <taxon>Paenirhodobacter</taxon>
    </lineage>
</organism>